<proteinExistence type="predicted"/>
<sequence>MKAWFIAALILFSPWSLSAQDTDNAELWQALQAGGKVVLMRHAHVDRSIGDSFIQDESCFTEKNLDELGKQQAQAINQAFAKHEIKVGQVFSSSYCRTKDTAELAFGTFQVNPILKLIRAIPVEQAKANMAEVRNLISDYQGGDNLIMVTHRPNIAEITNVRLDVAQMAVFEPLGDGLFDFLGVLAVPVEGN</sequence>
<feature type="signal peptide" evidence="1">
    <location>
        <begin position="1"/>
        <end position="19"/>
    </location>
</feature>
<reference evidence="2 3" key="1">
    <citation type="submission" date="2019-05" db="EMBL/GenBank/DDBJ databases">
        <title>Thiomicrorhabdus sediminis sp. nov, a novel sulfur-oxidizing bacterium isolated from coastal sediment.</title>
        <authorList>
            <person name="Liu X."/>
        </authorList>
    </citation>
    <scope>NUCLEOTIDE SEQUENCE [LARGE SCALE GENOMIC DNA]</scope>
    <source>
        <strain evidence="2 3">G1</strain>
    </source>
</reference>
<dbReference type="CDD" id="cd07067">
    <property type="entry name" value="HP_PGM_like"/>
    <property type="match status" value="1"/>
</dbReference>
<dbReference type="AlphaFoldDB" id="A0A4P9K7X0"/>
<dbReference type="InterPro" id="IPR013078">
    <property type="entry name" value="His_Pase_superF_clade-1"/>
</dbReference>
<dbReference type="SUPFAM" id="SSF53254">
    <property type="entry name" value="Phosphoglycerate mutase-like"/>
    <property type="match status" value="1"/>
</dbReference>
<name>A0A4P9K7X0_9GAMM</name>
<dbReference type="Gene3D" id="3.40.50.1240">
    <property type="entry name" value="Phosphoglycerate mutase-like"/>
    <property type="match status" value="1"/>
</dbReference>
<organism evidence="2 3">
    <name type="scientific">Thiomicrorhabdus sediminis</name>
    <dbReference type="NCBI Taxonomy" id="2580412"/>
    <lineage>
        <taxon>Bacteria</taxon>
        <taxon>Pseudomonadati</taxon>
        <taxon>Pseudomonadota</taxon>
        <taxon>Gammaproteobacteria</taxon>
        <taxon>Thiotrichales</taxon>
        <taxon>Piscirickettsiaceae</taxon>
        <taxon>Thiomicrorhabdus</taxon>
    </lineage>
</organism>
<evidence type="ECO:0000313" key="3">
    <source>
        <dbReference type="Proteomes" id="UP000304864"/>
    </source>
</evidence>
<keyword evidence="3" id="KW-1185">Reference proteome</keyword>
<dbReference type="EMBL" id="CP040602">
    <property type="protein sequence ID" value="QCU91058.1"/>
    <property type="molecule type" value="Genomic_DNA"/>
</dbReference>
<keyword evidence="1" id="KW-0732">Signal</keyword>
<evidence type="ECO:0000256" key="1">
    <source>
        <dbReference type="SAM" id="SignalP"/>
    </source>
</evidence>
<dbReference type="OrthoDB" id="8685508at2"/>
<dbReference type="KEGG" id="thig:FE785_10745"/>
<evidence type="ECO:0000313" key="2">
    <source>
        <dbReference type="EMBL" id="QCU91058.1"/>
    </source>
</evidence>
<dbReference type="Pfam" id="PF00300">
    <property type="entry name" value="His_Phos_1"/>
    <property type="match status" value="1"/>
</dbReference>
<dbReference type="Proteomes" id="UP000304864">
    <property type="component" value="Chromosome"/>
</dbReference>
<protein>
    <submittedName>
        <fullName evidence="2">Histidine phosphatase family protein</fullName>
    </submittedName>
</protein>
<accession>A0A4P9K7X0</accession>
<gene>
    <name evidence="2" type="ORF">FE785_10745</name>
</gene>
<feature type="chain" id="PRO_5020199172" evidence="1">
    <location>
        <begin position="20"/>
        <end position="192"/>
    </location>
</feature>
<dbReference type="InterPro" id="IPR029033">
    <property type="entry name" value="His_PPase_superfam"/>
</dbReference>
<dbReference type="RefSeq" id="WP_138565731.1">
    <property type="nucleotide sequence ID" value="NZ_CP040602.1"/>
</dbReference>